<gene>
    <name evidence="2" type="ORF">BD410DRAFT_830974</name>
</gene>
<proteinExistence type="predicted"/>
<dbReference type="OrthoDB" id="3250756at2759"/>
<reference evidence="2 3" key="1">
    <citation type="submission" date="2018-06" db="EMBL/GenBank/DDBJ databases">
        <title>A transcriptomic atlas of mushroom development highlights an independent origin of complex multicellularity.</title>
        <authorList>
            <consortium name="DOE Joint Genome Institute"/>
            <person name="Krizsan K."/>
            <person name="Almasi E."/>
            <person name="Merenyi Z."/>
            <person name="Sahu N."/>
            <person name="Viragh M."/>
            <person name="Koszo T."/>
            <person name="Mondo S."/>
            <person name="Kiss B."/>
            <person name="Balint B."/>
            <person name="Kues U."/>
            <person name="Barry K."/>
            <person name="Hegedus J.C."/>
            <person name="Henrissat B."/>
            <person name="Johnson J."/>
            <person name="Lipzen A."/>
            <person name="Ohm R."/>
            <person name="Nagy I."/>
            <person name="Pangilinan J."/>
            <person name="Yan J."/>
            <person name="Xiong Y."/>
            <person name="Grigoriev I.V."/>
            <person name="Hibbett D.S."/>
            <person name="Nagy L.G."/>
        </authorList>
    </citation>
    <scope>NUCLEOTIDE SEQUENCE [LARGE SCALE GENOMIC DNA]</scope>
    <source>
        <strain evidence="2 3">SZMC22713</strain>
    </source>
</reference>
<organism evidence="2 3">
    <name type="scientific">Rickenella mellea</name>
    <dbReference type="NCBI Taxonomy" id="50990"/>
    <lineage>
        <taxon>Eukaryota</taxon>
        <taxon>Fungi</taxon>
        <taxon>Dikarya</taxon>
        <taxon>Basidiomycota</taxon>
        <taxon>Agaricomycotina</taxon>
        <taxon>Agaricomycetes</taxon>
        <taxon>Hymenochaetales</taxon>
        <taxon>Rickenellaceae</taxon>
        <taxon>Rickenella</taxon>
    </lineage>
</organism>
<evidence type="ECO:0000256" key="1">
    <source>
        <dbReference type="SAM" id="MobiDB-lite"/>
    </source>
</evidence>
<evidence type="ECO:0008006" key="4">
    <source>
        <dbReference type="Google" id="ProtNLM"/>
    </source>
</evidence>
<feature type="region of interest" description="Disordered" evidence="1">
    <location>
        <begin position="393"/>
        <end position="458"/>
    </location>
</feature>
<protein>
    <recommendedName>
        <fullName evidence="4">F-box domain-containing protein</fullName>
    </recommendedName>
</protein>
<evidence type="ECO:0000313" key="2">
    <source>
        <dbReference type="EMBL" id="TDL18324.1"/>
    </source>
</evidence>
<keyword evidence="3" id="KW-1185">Reference proteome</keyword>
<accession>A0A4Y7PSH3</accession>
<dbReference type="VEuPathDB" id="FungiDB:BD410DRAFT_830974"/>
<feature type="compositionally biased region" description="Basic and acidic residues" evidence="1">
    <location>
        <begin position="405"/>
        <end position="418"/>
    </location>
</feature>
<sequence length="482" mass="52869">MSSTPVAAATPPTNPFLAPQICLRLAYFTSFGDLPSLALTCRTLQPYAETRLYASVEFYHSTLALRVCKVLIGTERLARKVRTLLLVPDNQHHPHHHHHQHNGHNRRLPPPIWANADYWAIVSETLRHLPCLTNLTLSDPSSVNRTILDSSPPFSLTDARLALPWTPSLAAFLSTQHDLRDLYYNDVVSKEALRDAVLDRGALRGLKAWEGPVSVWEMVRSVGGAKGLEQVKLIVDMEVKSNANLQRGDVGAANGGEEDIRIPRALSHLRGLANLRSLSIVTVPEHRSVACMQAIAAACPQIRYLAHFPLPSEHIPRLKFLTALTSLPTLHVLELDISHWTPKPQGPFQRMFAVEAKMACAPLKSVVFWVGGERCLWEWVGGEVVEGGDAVDVVEGGAGGAGGGERGDRDKEMRDAERGGSGAGGGSATSTPQKPPPPKNSQSPQSTRKTKRVITTDGSIESWRTSASQHYWPVQSVVWRNY</sequence>
<evidence type="ECO:0000313" key="3">
    <source>
        <dbReference type="Proteomes" id="UP000294933"/>
    </source>
</evidence>
<dbReference type="AlphaFoldDB" id="A0A4Y7PSH3"/>
<dbReference type="EMBL" id="ML170209">
    <property type="protein sequence ID" value="TDL18324.1"/>
    <property type="molecule type" value="Genomic_DNA"/>
</dbReference>
<dbReference type="Proteomes" id="UP000294933">
    <property type="component" value="Unassembled WGS sequence"/>
</dbReference>
<name>A0A4Y7PSH3_9AGAM</name>